<organism evidence="3 4">
    <name type="scientific">Streptomyces antioxidans</name>
    <dbReference type="NCBI Taxonomy" id="1507734"/>
    <lineage>
        <taxon>Bacteria</taxon>
        <taxon>Bacillati</taxon>
        <taxon>Actinomycetota</taxon>
        <taxon>Actinomycetes</taxon>
        <taxon>Kitasatosporales</taxon>
        <taxon>Streptomycetaceae</taxon>
        <taxon>Streptomyces</taxon>
    </lineage>
</organism>
<dbReference type="EMBL" id="LAKD02000095">
    <property type="protein sequence ID" value="OPF73194.1"/>
    <property type="molecule type" value="Genomic_DNA"/>
</dbReference>
<accession>A0A1V4CY52</accession>
<dbReference type="InterPro" id="IPR011050">
    <property type="entry name" value="Pectin_lyase_fold/virulence"/>
</dbReference>
<reference evidence="3" key="1">
    <citation type="submission" date="2016-12" db="EMBL/GenBank/DDBJ databases">
        <title>Genome sequence of Streptomyces antioxidans MUSC 164.</title>
        <authorList>
            <person name="Lee L.-H."/>
            <person name="Ser H.-L."/>
        </authorList>
    </citation>
    <scope>NUCLEOTIDE SEQUENCE [LARGE SCALE GENOMIC DNA]</scope>
    <source>
        <strain evidence="3">MUSC 164</strain>
    </source>
</reference>
<keyword evidence="4" id="KW-1185">Reference proteome</keyword>
<evidence type="ECO:0000256" key="1">
    <source>
        <dbReference type="SAM" id="MobiDB-lite"/>
    </source>
</evidence>
<evidence type="ECO:0000313" key="3">
    <source>
        <dbReference type="EMBL" id="OPF73194.1"/>
    </source>
</evidence>
<dbReference type="SUPFAM" id="SSF51126">
    <property type="entry name" value="Pectin lyase-like"/>
    <property type="match status" value="1"/>
</dbReference>
<feature type="region of interest" description="Disordered" evidence="1">
    <location>
        <begin position="1"/>
        <end position="21"/>
    </location>
</feature>
<sequence length="350" mass="35458">MPTAAVPAAATSVTSSTGAASRRTRAVIPVSTAAELTSALAAAKPGETIQLADGSYTGKFVAATPGTSAQPITLTGSAKAVLHSSEYTGPDGSRHPAAGTAPAACPSGGVGYGLWLNEAPYWRLTGFTVDTASKGIVMDASPHVTIDKVEVRNTGDEGVHFRKGSAEGVIQNSYVHDTGQNQPGYGEGVYIGSAKSNWDCYAGPTGVDASDTVQVLDNQIGPNVAAEGLDIKEGTKNGVVSGNTFDGVGSQNENSADSAIDAKGDDYRIDGNTVTAPYLDGFQTHTAQKPYGCGNTFADNSFTIEAAGGYGINVTNNSSSKCGSDPNVVYASNRSSGGKGLTNIDVTSGG</sequence>
<gene>
    <name evidence="3" type="ORF">VT50_0228920</name>
</gene>
<evidence type="ECO:0000313" key="4">
    <source>
        <dbReference type="Proteomes" id="UP000033615"/>
    </source>
</evidence>
<feature type="domain" description="Right handed beta helix" evidence="2">
    <location>
        <begin position="113"/>
        <end position="248"/>
    </location>
</feature>
<dbReference type="InterPro" id="IPR012334">
    <property type="entry name" value="Pectin_lyas_fold"/>
</dbReference>
<dbReference type="InterPro" id="IPR006626">
    <property type="entry name" value="PbH1"/>
</dbReference>
<protein>
    <recommendedName>
        <fullName evidence="2">Right handed beta helix domain-containing protein</fullName>
    </recommendedName>
</protein>
<dbReference type="Proteomes" id="UP000033615">
    <property type="component" value="Unassembled WGS sequence"/>
</dbReference>
<proteinExistence type="predicted"/>
<dbReference type="InterPro" id="IPR039448">
    <property type="entry name" value="Beta_helix"/>
</dbReference>
<dbReference type="SMART" id="SM00710">
    <property type="entry name" value="PbH1"/>
    <property type="match status" value="6"/>
</dbReference>
<evidence type="ECO:0000259" key="2">
    <source>
        <dbReference type="Pfam" id="PF13229"/>
    </source>
</evidence>
<dbReference type="AlphaFoldDB" id="A0A1V4CY52"/>
<dbReference type="Pfam" id="PF13229">
    <property type="entry name" value="Beta_helix"/>
    <property type="match status" value="1"/>
</dbReference>
<name>A0A1V4CY52_9ACTN</name>
<comment type="caution">
    <text evidence="3">The sequence shown here is derived from an EMBL/GenBank/DDBJ whole genome shotgun (WGS) entry which is preliminary data.</text>
</comment>
<dbReference type="Gene3D" id="2.160.20.10">
    <property type="entry name" value="Single-stranded right-handed beta-helix, Pectin lyase-like"/>
    <property type="match status" value="1"/>
</dbReference>